<feature type="compositionally biased region" description="Low complexity" evidence="12">
    <location>
        <begin position="457"/>
        <end position="477"/>
    </location>
</feature>
<dbReference type="CDD" id="cd00268">
    <property type="entry name" value="DEADc"/>
    <property type="match status" value="1"/>
</dbReference>
<evidence type="ECO:0000256" key="11">
    <source>
        <dbReference type="RuleBase" id="RU000492"/>
    </source>
</evidence>
<evidence type="ECO:0000256" key="6">
    <source>
        <dbReference type="ARBA" id="ARBA00022840"/>
    </source>
</evidence>
<comment type="catalytic activity">
    <reaction evidence="8">
        <text>ATP + H2O = ADP + phosphate + H(+)</text>
        <dbReference type="Rhea" id="RHEA:13065"/>
        <dbReference type="ChEBI" id="CHEBI:15377"/>
        <dbReference type="ChEBI" id="CHEBI:15378"/>
        <dbReference type="ChEBI" id="CHEBI:30616"/>
        <dbReference type="ChEBI" id="CHEBI:43474"/>
        <dbReference type="ChEBI" id="CHEBI:456216"/>
        <dbReference type="EC" id="3.6.4.13"/>
    </reaction>
</comment>
<dbReference type="PROSITE" id="PS51192">
    <property type="entry name" value="HELICASE_ATP_BIND_1"/>
    <property type="match status" value="1"/>
</dbReference>
<dbReference type="GO" id="GO:0005829">
    <property type="term" value="C:cytosol"/>
    <property type="evidence" value="ECO:0007669"/>
    <property type="project" value="TreeGrafter"/>
</dbReference>
<accession>A0A6I6G2G4</accession>
<dbReference type="FunFam" id="3.40.50.300:FF:000108">
    <property type="entry name" value="ATP-dependent RNA helicase RhlE"/>
    <property type="match status" value="1"/>
</dbReference>
<dbReference type="AlphaFoldDB" id="A0A6I6G2G4"/>
<dbReference type="SMART" id="SM00487">
    <property type="entry name" value="DEXDc"/>
    <property type="match status" value="1"/>
</dbReference>
<dbReference type="Pfam" id="PF00271">
    <property type="entry name" value="Helicase_C"/>
    <property type="match status" value="1"/>
</dbReference>
<evidence type="ECO:0000313" key="17">
    <source>
        <dbReference type="Proteomes" id="UP000426027"/>
    </source>
</evidence>
<dbReference type="PANTHER" id="PTHR47959:SF13">
    <property type="entry name" value="ATP-DEPENDENT RNA HELICASE RHLE"/>
    <property type="match status" value="1"/>
</dbReference>
<dbReference type="InterPro" id="IPR001650">
    <property type="entry name" value="Helicase_C-like"/>
</dbReference>
<dbReference type="GO" id="GO:0009266">
    <property type="term" value="P:response to temperature stimulus"/>
    <property type="evidence" value="ECO:0007669"/>
    <property type="project" value="UniProtKB-ARBA"/>
</dbReference>
<dbReference type="GO" id="GO:0042255">
    <property type="term" value="P:ribosome assembly"/>
    <property type="evidence" value="ECO:0007669"/>
    <property type="project" value="UniProtKB-ARBA"/>
</dbReference>
<comment type="similarity">
    <text evidence="7 11">Belongs to the DEAD box helicase family.</text>
</comment>
<evidence type="ECO:0000256" key="3">
    <source>
        <dbReference type="ARBA" id="ARBA00022741"/>
    </source>
</evidence>
<dbReference type="GO" id="GO:0005524">
    <property type="term" value="F:ATP binding"/>
    <property type="evidence" value="ECO:0007669"/>
    <property type="project" value="UniProtKB-KW"/>
</dbReference>
<keyword evidence="5 11" id="KW-0347">Helicase</keyword>
<dbReference type="GO" id="GO:0003724">
    <property type="term" value="F:RNA helicase activity"/>
    <property type="evidence" value="ECO:0007669"/>
    <property type="project" value="UniProtKB-EC"/>
</dbReference>
<dbReference type="CDD" id="cd18787">
    <property type="entry name" value="SF2_C_DEAD"/>
    <property type="match status" value="1"/>
</dbReference>
<feature type="domain" description="DEAD-box RNA helicase Q" evidence="15">
    <location>
        <begin position="2"/>
        <end position="30"/>
    </location>
</feature>
<feature type="region of interest" description="Disordered" evidence="12">
    <location>
        <begin position="387"/>
        <end position="518"/>
    </location>
</feature>
<dbReference type="PROSITE" id="PS51194">
    <property type="entry name" value="HELICASE_CTER"/>
    <property type="match status" value="1"/>
</dbReference>
<organism evidence="16 17">
    <name type="scientific">Phnomibacter ginsenosidimutans</name>
    <dbReference type="NCBI Taxonomy" id="2676868"/>
    <lineage>
        <taxon>Bacteria</taxon>
        <taxon>Pseudomonadati</taxon>
        <taxon>Bacteroidota</taxon>
        <taxon>Chitinophagia</taxon>
        <taxon>Chitinophagales</taxon>
        <taxon>Chitinophagaceae</taxon>
        <taxon>Phnomibacter</taxon>
    </lineage>
</organism>
<protein>
    <recommendedName>
        <fullName evidence="9">DEAD-box ATP-dependent RNA helicase RhpA</fullName>
        <ecNumber evidence="1">3.6.4.13</ecNumber>
    </recommendedName>
</protein>
<dbReference type="InterPro" id="IPR011545">
    <property type="entry name" value="DEAD/DEAH_box_helicase_dom"/>
</dbReference>
<feature type="domain" description="Helicase C-terminal" evidence="14">
    <location>
        <begin position="220"/>
        <end position="386"/>
    </location>
</feature>
<dbReference type="RefSeq" id="WP_157475925.1">
    <property type="nucleotide sequence ID" value="NZ_CP046566.1"/>
</dbReference>
<feature type="domain" description="Helicase ATP-binding" evidence="13">
    <location>
        <begin position="33"/>
        <end position="209"/>
    </location>
</feature>
<evidence type="ECO:0000256" key="1">
    <source>
        <dbReference type="ARBA" id="ARBA00012552"/>
    </source>
</evidence>
<dbReference type="SUPFAM" id="SSF52540">
    <property type="entry name" value="P-loop containing nucleoside triphosphate hydrolases"/>
    <property type="match status" value="1"/>
</dbReference>
<sequence>MKTFDQMGLIDPLLKALQHEGYTTPTPIQAQAIPHLLEGRDLLGCAQTGTGKTAAFSLPILQYLHQQPAKASHKKQIRALILTPTRELAIQIEESLRAYGRNLPLQHLVIFGGVGQQPQVNALQRGVDILVATPGRLLDLMQQGFVSLHQLEVFVLDEADRMLDMGFIHDVKRVITKLPEKRQSLFFSATMPPDIQALANTILTNPVKVEVTPASSTADTIEQFIYNVSKKDKPALLQHLLKQHAEIKSVLVFTRTKHGADRVVKDLMRAGETAAAIHGNKSQNARQLALQNFKKGVIRVLVATDIAARGIDIDDLGHVINFELPNIPESYVHRIGRTGRAGASGVAFSFCEAEERAYLKDIQKLIGKQIPVVQDHPFVGNANAVHVKAEQPRQQHQQRRQQQPARNQQQGQRQQQQRPPRPQQQQPAAAQQEKPVAAQQAPVQKPKQQHQRPQPRPAQQPMAGNGQAQQGHAQPPARKFKKPTGALTMPPKKEVVKDDFNSKHVAPVTPLFNDDDRW</sequence>
<proteinExistence type="inferred from homology"/>
<evidence type="ECO:0000259" key="15">
    <source>
        <dbReference type="PROSITE" id="PS51195"/>
    </source>
</evidence>
<keyword evidence="3 11" id="KW-0547">Nucleotide-binding</keyword>
<dbReference type="EMBL" id="CP046566">
    <property type="protein sequence ID" value="QGW26796.1"/>
    <property type="molecule type" value="Genomic_DNA"/>
</dbReference>
<dbReference type="KEGG" id="fls:GLV81_00580"/>
<feature type="compositionally biased region" description="Basic and acidic residues" evidence="12">
    <location>
        <begin position="491"/>
        <end position="502"/>
    </location>
</feature>
<dbReference type="PANTHER" id="PTHR47959">
    <property type="entry name" value="ATP-DEPENDENT RNA HELICASE RHLE-RELATED"/>
    <property type="match status" value="1"/>
</dbReference>
<dbReference type="InterPro" id="IPR044742">
    <property type="entry name" value="DEAD/DEAH_RhlB"/>
</dbReference>
<keyword evidence="4 11" id="KW-0378">Hydrolase</keyword>
<keyword evidence="6 11" id="KW-0067">ATP-binding</keyword>
<dbReference type="InterPro" id="IPR000629">
    <property type="entry name" value="RNA-helicase_DEAD-box_CS"/>
</dbReference>
<dbReference type="InterPro" id="IPR050079">
    <property type="entry name" value="DEAD_box_RNA_helicase"/>
</dbReference>
<evidence type="ECO:0000256" key="4">
    <source>
        <dbReference type="ARBA" id="ARBA00022801"/>
    </source>
</evidence>
<dbReference type="InterPro" id="IPR014014">
    <property type="entry name" value="RNA_helicase_DEAD_Q_motif"/>
</dbReference>
<evidence type="ECO:0000256" key="8">
    <source>
        <dbReference type="ARBA" id="ARBA00047984"/>
    </source>
</evidence>
<gene>
    <name evidence="16" type="ORF">GLV81_00580</name>
</gene>
<evidence type="ECO:0000256" key="5">
    <source>
        <dbReference type="ARBA" id="ARBA00022806"/>
    </source>
</evidence>
<evidence type="ECO:0000256" key="10">
    <source>
        <dbReference type="PROSITE-ProRule" id="PRU00552"/>
    </source>
</evidence>
<evidence type="ECO:0000259" key="14">
    <source>
        <dbReference type="PROSITE" id="PS51194"/>
    </source>
</evidence>
<reference evidence="16 17" key="1">
    <citation type="submission" date="2019-11" db="EMBL/GenBank/DDBJ databases">
        <authorList>
            <person name="Im W.T."/>
        </authorList>
    </citation>
    <scope>NUCLEOTIDE SEQUENCE [LARGE SCALE GENOMIC DNA]</scope>
    <source>
        <strain evidence="16 17">SB-02</strain>
    </source>
</reference>
<name>A0A6I6G2G4_9BACT</name>
<dbReference type="PROSITE" id="PS51195">
    <property type="entry name" value="Q_MOTIF"/>
    <property type="match status" value="1"/>
</dbReference>
<evidence type="ECO:0000256" key="12">
    <source>
        <dbReference type="SAM" id="MobiDB-lite"/>
    </source>
</evidence>
<dbReference type="EC" id="3.6.4.13" evidence="1"/>
<evidence type="ECO:0000313" key="16">
    <source>
        <dbReference type="EMBL" id="QGW26796.1"/>
    </source>
</evidence>
<keyword evidence="2" id="KW-0963">Cytoplasm</keyword>
<dbReference type="Pfam" id="PF00270">
    <property type="entry name" value="DEAD"/>
    <property type="match status" value="1"/>
</dbReference>
<feature type="compositionally biased region" description="Low complexity" evidence="12">
    <location>
        <begin position="394"/>
        <end position="446"/>
    </location>
</feature>
<dbReference type="GO" id="GO:0003676">
    <property type="term" value="F:nucleic acid binding"/>
    <property type="evidence" value="ECO:0007669"/>
    <property type="project" value="InterPro"/>
</dbReference>
<dbReference type="Gene3D" id="3.40.50.300">
    <property type="entry name" value="P-loop containing nucleotide triphosphate hydrolases"/>
    <property type="match status" value="2"/>
</dbReference>
<evidence type="ECO:0000256" key="7">
    <source>
        <dbReference type="ARBA" id="ARBA00038437"/>
    </source>
</evidence>
<keyword evidence="17" id="KW-1185">Reference proteome</keyword>
<dbReference type="GO" id="GO:0016787">
    <property type="term" value="F:hydrolase activity"/>
    <property type="evidence" value="ECO:0007669"/>
    <property type="project" value="UniProtKB-KW"/>
</dbReference>
<evidence type="ECO:0000259" key="13">
    <source>
        <dbReference type="PROSITE" id="PS51192"/>
    </source>
</evidence>
<dbReference type="PROSITE" id="PS00039">
    <property type="entry name" value="DEAD_ATP_HELICASE"/>
    <property type="match status" value="1"/>
</dbReference>
<evidence type="ECO:0000256" key="2">
    <source>
        <dbReference type="ARBA" id="ARBA00022490"/>
    </source>
</evidence>
<feature type="short sequence motif" description="Q motif" evidence="10">
    <location>
        <begin position="2"/>
        <end position="30"/>
    </location>
</feature>
<dbReference type="InterPro" id="IPR027417">
    <property type="entry name" value="P-loop_NTPase"/>
</dbReference>
<dbReference type="InterPro" id="IPR014001">
    <property type="entry name" value="Helicase_ATP-bd"/>
</dbReference>
<dbReference type="Proteomes" id="UP000426027">
    <property type="component" value="Chromosome"/>
</dbReference>
<dbReference type="SMART" id="SM00490">
    <property type="entry name" value="HELICc"/>
    <property type="match status" value="1"/>
</dbReference>
<evidence type="ECO:0000256" key="9">
    <source>
        <dbReference type="ARBA" id="ARBA00074363"/>
    </source>
</evidence>